<organism evidence="2 3">
    <name type="scientific">Arachis hypogaea</name>
    <name type="common">Peanut</name>
    <dbReference type="NCBI Taxonomy" id="3818"/>
    <lineage>
        <taxon>Eukaryota</taxon>
        <taxon>Viridiplantae</taxon>
        <taxon>Streptophyta</taxon>
        <taxon>Embryophyta</taxon>
        <taxon>Tracheophyta</taxon>
        <taxon>Spermatophyta</taxon>
        <taxon>Magnoliopsida</taxon>
        <taxon>eudicotyledons</taxon>
        <taxon>Gunneridae</taxon>
        <taxon>Pentapetalae</taxon>
        <taxon>rosids</taxon>
        <taxon>fabids</taxon>
        <taxon>Fabales</taxon>
        <taxon>Fabaceae</taxon>
        <taxon>Papilionoideae</taxon>
        <taxon>50 kb inversion clade</taxon>
        <taxon>dalbergioids sensu lato</taxon>
        <taxon>Dalbergieae</taxon>
        <taxon>Pterocarpus clade</taxon>
        <taxon>Arachis</taxon>
    </lineage>
</organism>
<gene>
    <name evidence="2" type="ORF">DS421_19g635900</name>
</gene>
<name>A0A6B9V3D9_ARAHY</name>
<feature type="region of interest" description="Disordered" evidence="1">
    <location>
        <begin position="1"/>
        <end position="46"/>
    </location>
</feature>
<protein>
    <submittedName>
        <fullName evidence="2">Uncharacterized protein</fullName>
    </submittedName>
</protein>
<dbReference type="Gene3D" id="3.10.450.10">
    <property type="match status" value="1"/>
</dbReference>
<dbReference type="Proteomes" id="UP000464620">
    <property type="component" value="Chromosome B09"/>
</dbReference>
<evidence type="ECO:0000313" key="3">
    <source>
        <dbReference type="Proteomes" id="UP000464620"/>
    </source>
</evidence>
<feature type="compositionally biased region" description="Basic and acidic residues" evidence="1">
    <location>
        <begin position="7"/>
        <end position="18"/>
    </location>
</feature>
<accession>A0A6B9V3D9</accession>
<reference evidence="2 3" key="1">
    <citation type="submission" date="2020-01" db="EMBL/GenBank/DDBJ databases">
        <title>Genome sequence of Arachis hypogaea, cultivar Shitouqi.</title>
        <authorList>
            <person name="Zhuang W."/>
            <person name="Chen H."/>
            <person name="Varshney R."/>
            <person name="Wang D."/>
            <person name="Ming R."/>
        </authorList>
    </citation>
    <scope>NUCLEOTIDE SEQUENCE [LARGE SCALE GENOMIC DNA]</scope>
    <source>
        <tissue evidence="2">Young leaf</tissue>
    </source>
</reference>
<evidence type="ECO:0000313" key="2">
    <source>
        <dbReference type="EMBL" id="QHN75505.1"/>
    </source>
</evidence>
<dbReference type="AlphaFoldDB" id="A0A6B9V3D9"/>
<evidence type="ECO:0000256" key="1">
    <source>
        <dbReference type="SAM" id="MobiDB-lite"/>
    </source>
</evidence>
<dbReference type="EMBL" id="CP031001">
    <property type="protein sequence ID" value="QHN75505.1"/>
    <property type="molecule type" value="Genomic_DNA"/>
</dbReference>
<dbReference type="OrthoDB" id="1034349at2759"/>
<sequence length="156" mass="17081">MASAGDQRGRDDVDDKPNKTVKVTSSEDYSSEGFDAPEDGPSIPGGIRPYEIVNESRERLLFRLARACLDIFNSLNGVESEPRKIVKVNVQCVPGAPRVAGLMYYITFIGHIRLCGSATFRGKILKMVDGFLDVKFCDMVLEEESGTSQEAGTSQV</sequence>
<proteinExistence type="predicted"/>